<evidence type="ECO:0000313" key="2">
    <source>
        <dbReference type="EMBL" id="KHL24265.1"/>
    </source>
</evidence>
<protein>
    <submittedName>
        <fullName evidence="2">Conjugal transfer protein TraW</fullName>
    </submittedName>
</protein>
<name>A0A0B2BWR6_9SPHN</name>
<dbReference type="STRING" id="1572751.PK98_14950"/>
<sequence>MKRVLASAALGLAIGPLLPGLAPAGAVDHGQMGETWAIAEPDLMEVIRARLERAAADGSLDDMQQRFSQRVQSRVMRPVPVAGIRPAEETREWEFDPAITIERDILDDKGNVLAVAGQRVNPLDTVQMRQKLVFVNGDRPTEVEWALQQGDDGEAKLILVNGSPFDLMKAHKRRFYFDQSGTLTRHFGIGHTPASVSQDGQVLRVRETAIPGDIL</sequence>
<dbReference type="RefSeq" id="WP_039097843.1">
    <property type="nucleotide sequence ID" value="NZ_JTDN01000003.1"/>
</dbReference>
<keyword evidence="1" id="KW-0732">Signal</keyword>
<dbReference type="EMBL" id="JTDN01000003">
    <property type="protein sequence ID" value="KHL24265.1"/>
    <property type="molecule type" value="Genomic_DNA"/>
</dbReference>
<accession>A0A0B2BWR6</accession>
<dbReference type="AlphaFoldDB" id="A0A0B2BWR6"/>
<evidence type="ECO:0000256" key="1">
    <source>
        <dbReference type="SAM" id="SignalP"/>
    </source>
</evidence>
<organism evidence="2 3">
    <name type="scientific">Croceibacterium mercuriale</name>
    <dbReference type="NCBI Taxonomy" id="1572751"/>
    <lineage>
        <taxon>Bacteria</taxon>
        <taxon>Pseudomonadati</taxon>
        <taxon>Pseudomonadota</taxon>
        <taxon>Alphaproteobacteria</taxon>
        <taxon>Sphingomonadales</taxon>
        <taxon>Erythrobacteraceae</taxon>
        <taxon>Croceibacterium</taxon>
    </lineage>
</organism>
<keyword evidence="3" id="KW-1185">Reference proteome</keyword>
<proteinExistence type="predicted"/>
<feature type="chain" id="PRO_5002071509" evidence="1">
    <location>
        <begin position="25"/>
        <end position="215"/>
    </location>
</feature>
<dbReference type="Proteomes" id="UP000030988">
    <property type="component" value="Unassembled WGS sequence"/>
</dbReference>
<feature type="signal peptide" evidence="1">
    <location>
        <begin position="1"/>
        <end position="24"/>
    </location>
</feature>
<evidence type="ECO:0000313" key="3">
    <source>
        <dbReference type="Proteomes" id="UP000030988"/>
    </source>
</evidence>
<gene>
    <name evidence="2" type="ORF">PK98_14950</name>
</gene>
<comment type="caution">
    <text evidence="2">The sequence shown here is derived from an EMBL/GenBank/DDBJ whole genome shotgun (WGS) entry which is preliminary data.</text>
</comment>
<dbReference type="InterPro" id="IPR014114">
    <property type="entry name" value="TraW"/>
</dbReference>
<dbReference type="NCBIfam" id="TIGR02743">
    <property type="entry name" value="TraW"/>
    <property type="match status" value="1"/>
</dbReference>
<reference evidence="2 3" key="1">
    <citation type="submission" date="2014-11" db="EMBL/GenBank/DDBJ databases">
        <title>Draft genome sequence of Kirrobacter mercurialis.</title>
        <authorList>
            <person name="Coil D.A."/>
            <person name="Eisen J.A."/>
        </authorList>
    </citation>
    <scope>NUCLEOTIDE SEQUENCE [LARGE SCALE GENOMIC DNA]</scope>
    <source>
        <strain evidence="2 3">Coronado</strain>
    </source>
</reference>